<dbReference type="OrthoDB" id="7876582at2"/>
<accession>A0A1E3M3P1</accession>
<dbReference type="Proteomes" id="UP000094487">
    <property type="component" value="Unassembled WGS sequence"/>
</dbReference>
<organism evidence="1 2">
    <name type="scientific">Sphingomonas turrisvirgatae</name>
    <dbReference type="NCBI Taxonomy" id="1888892"/>
    <lineage>
        <taxon>Bacteria</taxon>
        <taxon>Pseudomonadati</taxon>
        <taxon>Pseudomonadota</taxon>
        <taxon>Alphaproteobacteria</taxon>
        <taxon>Sphingomonadales</taxon>
        <taxon>Sphingomonadaceae</taxon>
        <taxon>Sphingomonas</taxon>
    </lineage>
</organism>
<dbReference type="EMBL" id="MDDS01000003">
    <property type="protein sequence ID" value="ODP39690.1"/>
    <property type="molecule type" value="Genomic_DNA"/>
</dbReference>
<evidence type="ECO:0000313" key="1">
    <source>
        <dbReference type="EMBL" id="ODP39690.1"/>
    </source>
</evidence>
<sequence length="133" mass="14935">MGKADRFAGKVLIRRRSSCIADLEQLCAERDELMEQLRQVDAMIGATEAYIRELDIRSGDAPPDRRLRGARSIREMVLTVVTQAGGPLRASDIQARIEKEFGRYVRRTSLSPVLSKLRWAGKLGHGEEGWSIP</sequence>
<dbReference type="RefSeq" id="WP_069318647.1">
    <property type="nucleotide sequence ID" value="NZ_MDDS01000003.1"/>
</dbReference>
<dbReference type="AlphaFoldDB" id="A0A1E3M3P1"/>
<proteinExistence type="predicted"/>
<protein>
    <recommendedName>
        <fullName evidence="3">HTH HARE-type domain-containing protein</fullName>
    </recommendedName>
</protein>
<keyword evidence="2" id="KW-1185">Reference proteome</keyword>
<comment type="caution">
    <text evidence="1">The sequence shown here is derived from an EMBL/GenBank/DDBJ whole genome shotgun (WGS) entry which is preliminary data.</text>
</comment>
<reference evidence="1 2" key="1">
    <citation type="submission" date="2016-08" db="EMBL/GenBank/DDBJ databases">
        <title>Draft genome of the agarase producing Sphingomonas sp. MCT13.</title>
        <authorList>
            <person name="D'Andrea M.M."/>
            <person name="Rossolini G.M."/>
            <person name="Thaller M.C."/>
        </authorList>
    </citation>
    <scope>NUCLEOTIDE SEQUENCE [LARGE SCALE GENOMIC DNA]</scope>
    <source>
        <strain evidence="1 2">MCT13</strain>
    </source>
</reference>
<name>A0A1E3M3P1_9SPHN</name>
<dbReference type="STRING" id="1888892.BFL28_08650"/>
<gene>
    <name evidence="1" type="ORF">BFL28_08650</name>
</gene>
<evidence type="ECO:0000313" key="2">
    <source>
        <dbReference type="Proteomes" id="UP000094487"/>
    </source>
</evidence>
<evidence type="ECO:0008006" key="3">
    <source>
        <dbReference type="Google" id="ProtNLM"/>
    </source>
</evidence>